<reference evidence="2" key="2">
    <citation type="journal article" date="2018" name="BMC Genomics">
        <title>A manually annotated Actinidia chinensis var. chinensis (kiwifruit) genome highlights the challenges associated with draft genomes and gene prediction in plants.</title>
        <authorList>
            <person name="Pilkington S.M."/>
            <person name="Crowhurst R."/>
            <person name="Hilario E."/>
            <person name="Nardozza S."/>
            <person name="Fraser L."/>
            <person name="Peng Y."/>
            <person name="Gunaseelan K."/>
            <person name="Simpson R."/>
            <person name="Tahir J."/>
            <person name="Deroles S.C."/>
            <person name="Templeton K."/>
            <person name="Luo Z."/>
            <person name="Davy M."/>
            <person name="Cheng C."/>
            <person name="McNeilage M."/>
            <person name="Scaglione D."/>
            <person name="Liu Y."/>
            <person name="Zhang Q."/>
            <person name="Datson P."/>
            <person name="De Silva N."/>
            <person name="Gardiner S.E."/>
            <person name="Bassett H."/>
            <person name="Chagne D."/>
            <person name="McCallum J."/>
            <person name="Dzierzon H."/>
            <person name="Deng C."/>
            <person name="Wang Y.Y."/>
            <person name="Barron L."/>
            <person name="Manako K."/>
            <person name="Bowen J."/>
            <person name="Foster T.M."/>
            <person name="Erridge Z.A."/>
            <person name="Tiffin H."/>
            <person name="Waite C.N."/>
            <person name="Davies K.M."/>
            <person name="Grierson E.P."/>
            <person name="Laing W.A."/>
            <person name="Kirk R."/>
            <person name="Chen X."/>
            <person name="Wood M."/>
            <person name="Montefiori M."/>
            <person name="Brummell D.A."/>
            <person name="Schwinn K.E."/>
            <person name="Catanach A."/>
            <person name="Fullerton C."/>
            <person name="Li D."/>
            <person name="Meiyalaghan S."/>
            <person name="Nieuwenhuizen N."/>
            <person name="Read N."/>
            <person name="Prakash R."/>
            <person name="Hunter D."/>
            <person name="Zhang H."/>
            <person name="McKenzie M."/>
            <person name="Knabel M."/>
            <person name="Harris A."/>
            <person name="Allan A.C."/>
            <person name="Gleave A."/>
            <person name="Chen A."/>
            <person name="Janssen B.J."/>
            <person name="Plunkett B."/>
            <person name="Ampomah-Dwamena C."/>
            <person name="Voogd C."/>
            <person name="Leif D."/>
            <person name="Lafferty D."/>
            <person name="Souleyre E.J.F."/>
            <person name="Varkonyi-Gasic E."/>
            <person name="Gambi F."/>
            <person name="Hanley J."/>
            <person name="Yao J.L."/>
            <person name="Cheung J."/>
            <person name="David K.M."/>
            <person name="Warren B."/>
            <person name="Marsh K."/>
            <person name="Snowden K.C."/>
            <person name="Lin-Wang K."/>
            <person name="Brian L."/>
            <person name="Martinez-Sanchez M."/>
            <person name="Wang M."/>
            <person name="Ileperuma N."/>
            <person name="Macnee N."/>
            <person name="Campin R."/>
            <person name="McAtee P."/>
            <person name="Drummond R.S.M."/>
            <person name="Espley R.V."/>
            <person name="Ireland H.S."/>
            <person name="Wu R."/>
            <person name="Atkinson R.G."/>
            <person name="Karunairetnam S."/>
            <person name="Bulley S."/>
            <person name="Chunkath S."/>
            <person name="Hanley Z."/>
            <person name="Storey R."/>
            <person name="Thrimawithana A.H."/>
            <person name="Thomson S."/>
            <person name="David C."/>
            <person name="Testolin R."/>
            <person name="Huang H."/>
            <person name="Hellens R.P."/>
            <person name="Schaffer R.J."/>
        </authorList>
    </citation>
    <scope>NUCLEOTIDE SEQUENCE [LARGE SCALE GENOMIC DNA]</scope>
    <source>
        <strain evidence="2">cv. Red5</strain>
    </source>
</reference>
<comment type="caution">
    <text evidence="1">The sequence shown here is derived from an EMBL/GenBank/DDBJ whole genome shotgun (WGS) entry which is preliminary data.</text>
</comment>
<reference evidence="1 2" key="1">
    <citation type="submission" date="2017-07" db="EMBL/GenBank/DDBJ databases">
        <title>An improved, manually edited Actinidia chinensis var. chinensis (kiwifruit) genome highlights the challenges associated with draft genomes and gene prediction in plants.</title>
        <authorList>
            <person name="Pilkington S."/>
            <person name="Crowhurst R."/>
            <person name="Hilario E."/>
            <person name="Nardozza S."/>
            <person name="Fraser L."/>
            <person name="Peng Y."/>
            <person name="Gunaseelan K."/>
            <person name="Simpson R."/>
            <person name="Tahir J."/>
            <person name="Deroles S."/>
            <person name="Templeton K."/>
            <person name="Luo Z."/>
            <person name="Davy M."/>
            <person name="Cheng C."/>
            <person name="Mcneilage M."/>
            <person name="Scaglione D."/>
            <person name="Liu Y."/>
            <person name="Zhang Q."/>
            <person name="Datson P."/>
            <person name="De Silva N."/>
            <person name="Gardiner S."/>
            <person name="Bassett H."/>
            <person name="Chagne D."/>
            <person name="Mccallum J."/>
            <person name="Dzierzon H."/>
            <person name="Deng C."/>
            <person name="Wang Y.-Y."/>
            <person name="Barron N."/>
            <person name="Manako K."/>
            <person name="Bowen J."/>
            <person name="Foster T."/>
            <person name="Erridge Z."/>
            <person name="Tiffin H."/>
            <person name="Waite C."/>
            <person name="Davies K."/>
            <person name="Grierson E."/>
            <person name="Laing W."/>
            <person name="Kirk R."/>
            <person name="Chen X."/>
            <person name="Wood M."/>
            <person name="Montefiori M."/>
            <person name="Brummell D."/>
            <person name="Schwinn K."/>
            <person name="Catanach A."/>
            <person name="Fullerton C."/>
            <person name="Li D."/>
            <person name="Meiyalaghan S."/>
            <person name="Nieuwenhuizen N."/>
            <person name="Read N."/>
            <person name="Prakash R."/>
            <person name="Hunter D."/>
            <person name="Zhang H."/>
            <person name="Mckenzie M."/>
            <person name="Knabel M."/>
            <person name="Harris A."/>
            <person name="Allan A."/>
            <person name="Chen A."/>
            <person name="Janssen B."/>
            <person name="Plunkett B."/>
            <person name="Dwamena C."/>
            <person name="Voogd C."/>
            <person name="Leif D."/>
            <person name="Lafferty D."/>
            <person name="Souleyre E."/>
            <person name="Varkonyi-Gasic E."/>
            <person name="Gambi F."/>
            <person name="Hanley J."/>
            <person name="Yao J.-L."/>
            <person name="Cheung J."/>
            <person name="David K."/>
            <person name="Warren B."/>
            <person name="Marsh K."/>
            <person name="Snowden K."/>
            <person name="Lin-Wang K."/>
            <person name="Brian L."/>
            <person name="Martinez-Sanchez M."/>
            <person name="Wang M."/>
            <person name="Ileperuma N."/>
            <person name="Macnee N."/>
            <person name="Campin R."/>
            <person name="Mcatee P."/>
            <person name="Drummond R."/>
            <person name="Espley R."/>
            <person name="Ireland H."/>
            <person name="Wu R."/>
            <person name="Atkinson R."/>
            <person name="Karunairetnam S."/>
            <person name="Bulley S."/>
            <person name="Chunkath S."/>
            <person name="Hanley Z."/>
            <person name="Storey R."/>
            <person name="Thrimawithana A."/>
            <person name="Thomson S."/>
            <person name="David C."/>
            <person name="Testolin R."/>
        </authorList>
    </citation>
    <scope>NUCLEOTIDE SEQUENCE [LARGE SCALE GENOMIC DNA]</scope>
    <source>
        <strain evidence="2">cv. Red5</strain>
        <tissue evidence="1">Young leaf</tissue>
    </source>
</reference>
<dbReference type="EMBL" id="NKQK01000022">
    <property type="protein sequence ID" value="PSR98718.1"/>
    <property type="molecule type" value="Genomic_DNA"/>
</dbReference>
<evidence type="ECO:0000313" key="1">
    <source>
        <dbReference type="EMBL" id="PSR98718.1"/>
    </source>
</evidence>
<proteinExistence type="predicted"/>
<dbReference type="AlphaFoldDB" id="A0A2R6PYA2"/>
<organism evidence="1 2">
    <name type="scientific">Actinidia chinensis var. chinensis</name>
    <name type="common">Chinese soft-hair kiwi</name>
    <dbReference type="NCBI Taxonomy" id="1590841"/>
    <lineage>
        <taxon>Eukaryota</taxon>
        <taxon>Viridiplantae</taxon>
        <taxon>Streptophyta</taxon>
        <taxon>Embryophyta</taxon>
        <taxon>Tracheophyta</taxon>
        <taxon>Spermatophyta</taxon>
        <taxon>Magnoliopsida</taxon>
        <taxon>eudicotyledons</taxon>
        <taxon>Gunneridae</taxon>
        <taxon>Pentapetalae</taxon>
        <taxon>asterids</taxon>
        <taxon>Ericales</taxon>
        <taxon>Actinidiaceae</taxon>
        <taxon>Actinidia</taxon>
    </lineage>
</organism>
<dbReference type="InterPro" id="IPR036497">
    <property type="entry name" value="GLTP_sf"/>
</dbReference>
<name>A0A2R6PYA2_ACTCC</name>
<sequence>MANFDDQMPLRKISEAFKDLANTVNSQNPDLELAPFWYACSLISPHFACLGIAF</sequence>
<dbReference type="Gene3D" id="1.10.3520.10">
    <property type="entry name" value="Glycolipid transfer protein"/>
    <property type="match status" value="1"/>
</dbReference>
<protein>
    <submittedName>
        <fullName evidence="1">Accelerated cell death like</fullName>
    </submittedName>
</protein>
<dbReference type="InParanoid" id="A0A2R6PYA2"/>
<accession>A0A2R6PYA2</accession>
<dbReference type="Gramene" id="PSR98718">
    <property type="protein sequence ID" value="PSR98718"/>
    <property type="gene ID" value="CEY00_Acc25241"/>
</dbReference>
<dbReference type="Proteomes" id="UP000241394">
    <property type="component" value="Chromosome LG22"/>
</dbReference>
<keyword evidence="2" id="KW-1185">Reference proteome</keyword>
<gene>
    <name evidence="1" type="ORF">CEY00_Acc25241</name>
</gene>
<evidence type="ECO:0000313" key="2">
    <source>
        <dbReference type="Proteomes" id="UP000241394"/>
    </source>
</evidence>
<dbReference type="OrthoDB" id="1715229at2759"/>